<gene>
    <name evidence="2" type="ORF">DN745_16805</name>
</gene>
<evidence type="ECO:0000313" key="2">
    <source>
        <dbReference type="EMBL" id="AWV90892.1"/>
    </source>
</evidence>
<keyword evidence="3" id="KW-1185">Reference proteome</keyword>
<feature type="signal peptide" evidence="1">
    <location>
        <begin position="1"/>
        <end position="24"/>
    </location>
</feature>
<dbReference type="OrthoDB" id="5476155at2"/>
<sequence>MRARLYFVCLCGLLFFAPMLTSCTAEYDFERAEQARGTLGEELYGIWHKDAVRAAENSERKTMMLESRKDEFIAAVDAVAPPEKLEEVDTFLQEMLSLIDSGLIQGLTRKLQAILRDAVANDALLSSIAIQNRPKPGDFLSPVSGQNFLGHLMGYPRMPDVAARTSQTLLAADGLDADGNPDMTESTALRDVLNAATVFLGKSERVQPTDTVAYSLQNVLATEDERFAENALPRPLYAVAYDRRGRPLVAKDGSGIAPPFADFDNDGLADIDVEGKWVLAAGGSKNIPAFRTTVDASALLNRDPYGRAHVGSSGKYSFEYVDLSKTGVHFMVRQFDALAKREILWNLVDAAPALLGPRQINTDSQGAFSGYSSDSPMRDIFYALLHILDIDTLDRVLAASADFLATNSHALAGLVFALNEAVEVVDEFNTQYPDAGLNDNQTLAYDMLPVLEAISADPDLWRDVLWALRQPITQRTGEPMAMLLSYKDSNPAVPAANGPYDSCFQACDANFPIFETFNEANPQSCVERYKTNQALQRYECVRACPNGEMFSEPMDYSLPETQENISMFQRMFHLLRDTTGSPYNLKMLEPASLSSMPAIIELPSSSEAFLRAVGSSMDMADYVPNMAELQPLLDMMGGSSSLANLLSQLSPIFGVELSRRATPPEITRMFNKADLSGDLGQMGTARITTPTCKDGHVMANHHADMLYAAEASGMIDTIAPLACAFAANDQEELMTRLFVITHEHYSGKTDLNLTADGTVSESKGSNLRSLEPALRDILEKKTLFKALYELSVAAERVESQGVVPDFTEQLRVLVHHAVRSDDGFRGANGEDSITLADGRTLRNLSRATILLEAGAKMNARVEGDPVAEEALGDIFSAVTDVLLAAEWPEGAPMAQFSDPGTIAVMERLTRHLSGKAAELQAEGRLSEWLTEEQLDNFGGLFDSRALPALVDLSGELVKNPQDRELVDDLLDYMLGEPAGRDQVAMGLYVLLVYTLHQDTWVPVSNFMARTLDPNRTWQVEPYGKLPLASHVLQVLQETVEKDPQGRGIELFARGFSNMEDGSVPFGTIFEIVADYFRADPASLAPYTPGDYRVVLNGLESWLDDDLHGLERLYDIVDP</sequence>
<evidence type="ECO:0000256" key="1">
    <source>
        <dbReference type="SAM" id="SignalP"/>
    </source>
</evidence>
<evidence type="ECO:0000313" key="3">
    <source>
        <dbReference type="Proteomes" id="UP000249799"/>
    </source>
</evidence>
<reference evidence="2 3" key="1">
    <citation type="submission" date="2018-06" db="EMBL/GenBank/DDBJ databases">
        <title>Lujinxingia sediminis gen. nov. sp. nov., a new facultative anaerobic member of the class Deltaproteobacteria, and proposal of Lujinxingaceae fam. nov.</title>
        <authorList>
            <person name="Guo L.-Y."/>
            <person name="Li C.-M."/>
            <person name="Wang S."/>
            <person name="Du Z.-J."/>
        </authorList>
    </citation>
    <scope>NUCLEOTIDE SEQUENCE [LARGE SCALE GENOMIC DNA]</scope>
    <source>
        <strain evidence="2 3">FA350</strain>
    </source>
</reference>
<dbReference type="PROSITE" id="PS51257">
    <property type="entry name" value="PROKAR_LIPOPROTEIN"/>
    <property type="match status" value="1"/>
</dbReference>
<proteinExistence type="predicted"/>
<dbReference type="EMBL" id="CP030032">
    <property type="protein sequence ID" value="AWV90892.1"/>
    <property type="molecule type" value="Genomic_DNA"/>
</dbReference>
<dbReference type="KEGG" id="bsed:DN745_16805"/>
<keyword evidence="1" id="KW-0732">Signal</keyword>
<dbReference type="Proteomes" id="UP000249799">
    <property type="component" value="Chromosome"/>
</dbReference>
<protein>
    <submittedName>
        <fullName evidence="2">Uncharacterized protein</fullName>
    </submittedName>
</protein>
<name>A0A2Z4FPS3_9DELT</name>
<feature type="chain" id="PRO_5016247752" evidence="1">
    <location>
        <begin position="25"/>
        <end position="1118"/>
    </location>
</feature>
<dbReference type="AlphaFoldDB" id="A0A2Z4FPS3"/>
<organism evidence="2 3">
    <name type="scientific">Bradymonas sediminis</name>
    <dbReference type="NCBI Taxonomy" id="1548548"/>
    <lineage>
        <taxon>Bacteria</taxon>
        <taxon>Deltaproteobacteria</taxon>
        <taxon>Bradymonadales</taxon>
        <taxon>Bradymonadaceae</taxon>
        <taxon>Bradymonas</taxon>
    </lineage>
</organism>
<accession>A0A2Z4FPS3</accession>